<evidence type="ECO:0000256" key="5">
    <source>
        <dbReference type="ARBA" id="ARBA00022989"/>
    </source>
</evidence>
<dbReference type="EMBL" id="JEMG01000001">
    <property type="protein sequence ID" value="EYC51970.1"/>
    <property type="molecule type" value="Genomic_DNA"/>
</dbReference>
<keyword evidence="5 7" id="KW-1133">Transmembrane helix</keyword>
<protein>
    <submittedName>
        <fullName evidence="8">Sugar transferase</fullName>
    </submittedName>
</protein>
<feature type="transmembrane region" description="Helical" evidence="7">
    <location>
        <begin position="356"/>
        <end position="374"/>
    </location>
</feature>
<feature type="transmembrane region" description="Helical" evidence="7">
    <location>
        <begin position="230"/>
        <end position="248"/>
    </location>
</feature>
<evidence type="ECO:0000256" key="2">
    <source>
        <dbReference type="ARBA" id="ARBA00007430"/>
    </source>
</evidence>
<feature type="transmembrane region" description="Helical" evidence="7">
    <location>
        <begin position="380"/>
        <end position="396"/>
    </location>
</feature>
<keyword evidence="6 7" id="KW-0472">Membrane</keyword>
<dbReference type="GO" id="GO:0005886">
    <property type="term" value="C:plasma membrane"/>
    <property type="evidence" value="ECO:0007669"/>
    <property type="project" value="UniProtKB-SubCell"/>
</dbReference>
<dbReference type="eggNOG" id="COG2244">
    <property type="taxonomic scope" value="Bacteria"/>
</dbReference>
<feature type="transmembrane region" description="Helical" evidence="7">
    <location>
        <begin position="146"/>
        <end position="165"/>
    </location>
</feature>
<keyword evidence="4 7" id="KW-0812">Transmembrane</keyword>
<evidence type="ECO:0000256" key="3">
    <source>
        <dbReference type="ARBA" id="ARBA00022475"/>
    </source>
</evidence>
<dbReference type="Proteomes" id="UP000023268">
    <property type="component" value="Unassembled WGS sequence"/>
</dbReference>
<dbReference type="OrthoDB" id="8538786at2"/>
<dbReference type="InterPro" id="IPR050833">
    <property type="entry name" value="Poly_Biosynth_Transport"/>
</dbReference>
<evidence type="ECO:0000313" key="8">
    <source>
        <dbReference type="EMBL" id="EYC51970.1"/>
    </source>
</evidence>
<dbReference type="GO" id="GO:0016740">
    <property type="term" value="F:transferase activity"/>
    <property type="evidence" value="ECO:0007669"/>
    <property type="project" value="UniProtKB-KW"/>
</dbReference>
<dbReference type="Pfam" id="PF13440">
    <property type="entry name" value="Polysacc_synt_3"/>
    <property type="match status" value="1"/>
</dbReference>
<evidence type="ECO:0000256" key="6">
    <source>
        <dbReference type="ARBA" id="ARBA00023136"/>
    </source>
</evidence>
<reference evidence="8 9" key="1">
    <citation type="submission" date="2014-02" db="EMBL/GenBank/DDBJ databases">
        <title>Draft Genome of Hylemonella gracilis isolated from the Niagara River.</title>
        <authorList>
            <person name="Pawlowski D.R."/>
            <person name="Koudelka G.B."/>
        </authorList>
    </citation>
    <scope>NUCLEOTIDE SEQUENCE [LARGE SCALE GENOMIC DNA]</scope>
    <source>
        <strain evidence="8 9">Niagara R</strain>
    </source>
</reference>
<gene>
    <name evidence="8" type="ORF">AZ34_13480</name>
</gene>
<dbReference type="STRING" id="1458275.AZ34_13480"/>
<proteinExistence type="inferred from homology"/>
<feature type="transmembrane region" description="Helical" evidence="7">
    <location>
        <begin position="115"/>
        <end position="134"/>
    </location>
</feature>
<comment type="similarity">
    <text evidence="2">Belongs to the polysaccharide synthase family.</text>
</comment>
<keyword evidence="8" id="KW-0808">Transferase</keyword>
<keyword evidence="3" id="KW-1003">Cell membrane</keyword>
<dbReference type="CDD" id="cd13127">
    <property type="entry name" value="MATE_tuaB_like"/>
    <property type="match status" value="1"/>
</dbReference>
<evidence type="ECO:0000256" key="4">
    <source>
        <dbReference type="ARBA" id="ARBA00022692"/>
    </source>
</evidence>
<organism evidence="8 9">
    <name type="scientific">Hylemonella gracilis str. Niagara R</name>
    <dbReference type="NCBI Taxonomy" id="1458275"/>
    <lineage>
        <taxon>Bacteria</taxon>
        <taxon>Pseudomonadati</taxon>
        <taxon>Pseudomonadota</taxon>
        <taxon>Betaproteobacteria</taxon>
        <taxon>Burkholderiales</taxon>
        <taxon>Comamonadaceae</taxon>
        <taxon>Hylemonella</taxon>
    </lineage>
</organism>
<feature type="transmembrane region" description="Helical" evidence="7">
    <location>
        <begin position="318"/>
        <end position="336"/>
    </location>
</feature>
<dbReference type="PANTHER" id="PTHR30250">
    <property type="entry name" value="PST FAMILY PREDICTED COLANIC ACID TRANSPORTER"/>
    <property type="match status" value="1"/>
</dbReference>
<sequence length="490" mass="52167">MARHLPTLGSGALWSVLDNLTQQVLSFAVFLVLARLVMPEDFGLMAISHLIVSLVRQTLLDAIVHPVARGPLPSDALYDSAFSACVLSSLLLCGLMLVAAPFIARFYSQPELAAVVSWMSLVVLLTGASAVYEVRLIRAMEFRPLALRAMVSVTLGGGLGIVLALQGHGVWALLVQQLVTSATALLLLVVQSPWRPRWVWRGLAARVFSPDASRVGLTGLFSFLSNQGDTVIVSLLLGAHATGLYSFAKRLTSTVYLVIGSSLLKLALPAFATAQHQATALRLAYTRILGLTFLLMAPLYAGMSVLAEPMIAIFFGPAWAQAAPVIALLSVLHLLLAANQINDYLLFAVGERSAPLLRTTLQILFALLFAGLLAQGDLRWIAGGFVLASALVWPWSQWRALHHMQSGFSSLARTLKAPALATAAMGALLLGGVHLTAPSLISLMGLVVSGALVYGLVHTWVTHASPASHNAFKDLLQLGRIAPPTPGNPP</sequence>
<feature type="transmembrane region" description="Helical" evidence="7">
    <location>
        <begin position="254"/>
        <end position="272"/>
    </location>
</feature>
<feature type="transmembrane region" description="Helical" evidence="7">
    <location>
        <begin position="20"/>
        <end position="38"/>
    </location>
</feature>
<feature type="transmembrane region" description="Helical" evidence="7">
    <location>
        <begin position="417"/>
        <end position="435"/>
    </location>
</feature>
<evidence type="ECO:0000256" key="7">
    <source>
        <dbReference type="SAM" id="Phobius"/>
    </source>
</evidence>
<dbReference type="AlphaFoldDB" id="A0A016XJA1"/>
<name>A0A016XJA1_9BURK</name>
<accession>A0A016XJA1</accession>
<feature type="transmembrane region" description="Helical" evidence="7">
    <location>
        <begin position="441"/>
        <end position="461"/>
    </location>
</feature>
<dbReference type="RefSeq" id="WP_051509829.1">
    <property type="nucleotide sequence ID" value="NZ_JEMG01000001.1"/>
</dbReference>
<dbReference type="PANTHER" id="PTHR30250:SF10">
    <property type="entry name" value="LIPOPOLYSACCHARIDE BIOSYNTHESIS PROTEIN WZXC"/>
    <property type="match status" value="1"/>
</dbReference>
<evidence type="ECO:0000313" key="9">
    <source>
        <dbReference type="Proteomes" id="UP000023268"/>
    </source>
</evidence>
<feature type="transmembrane region" description="Helical" evidence="7">
    <location>
        <begin position="81"/>
        <end position="103"/>
    </location>
</feature>
<comment type="subcellular location">
    <subcellularLocation>
        <location evidence="1">Cell membrane</location>
        <topology evidence="1">Multi-pass membrane protein</topology>
    </subcellularLocation>
</comment>
<comment type="caution">
    <text evidence="8">The sequence shown here is derived from an EMBL/GenBank/DDBJ whole genome shotgun (WGS) entry which is preliminary data.</text>
</comment>
<evidence type="ECO:0000256" key="1">
    <source>
        <dbReference type="ARBA" id="ARBA00004651"/>
    </source>
</evidence>
<feature type="transmembrane region" description="Helical" evidence="7">
    <location>
        <begin position="284"/>
        <end position="306"/>
    </location>
</feature>